<dbReference type="eggNOG" id="ENOG502S8CX">
    <property type="taxonomic scope" value="Eukaryota"/>
</dbReference>
<dbReference type="PANTHER" id="PTHR12242">
    <property type="entry name" value="OS02G0130600 PROTEIN-RELATED"/>
    <property type="match status" value="1"/>
</dbReference>
<name>B4KE51_DROMO</name>
<feature type="transmembrane region" description="Helical" evidence="1">
    <location>
        <begin position="86"/>
        <end position="111"/>
    </location>
</feature>
<dbReference type="FunCoup" id="B4KE51">
    <property type="interactions" value="14"/>
</dbReference>
<keyword evidence="1" id="KW-1133">Transmembrane helix</keyword>
<proteinExistence type="predicted"/>
<dbReference type="OrthoDB" id="419711at2759"/>
<feature type="transmembrane region" description="Helical" evidence="1">
    <location>
        <begin position="239"/>
        <end position="262"/>
    </location>
</feature>
<dbReference type="EMBL" id="CH933807">
    <property type="protein sequence ID" value="EDW11796.2"/>
    <property type="molecule type" value="Genomic_DNA"/>
</dbReference>
<organism evidence="2 3">
    <name type="scientific">Drosophila mojavensis</name>
    <name type="common">Fruit fly</name>
    <dbReference type="NCBI Taxonomy" id="7230"/>
    <lineage>
        <taxon>Eukaryota</taxon>
        <taxon>Metazoa</taxon>
        <taxon>Ecdysozoa</taxon>
        <taxon>Arthropoda</taxon>
        <taxon>Hexapoda</taxon>
        <taxon>Insecta</taxon>
        <taxon>Pterygota</taxon>
        <taxon>Neoptera</taxon>
        <taxon>Endopterygota</taxon>
        <taxon>Diptera</taxon>
        <taxon>Brachycera</taxon>
        <taxon>Muscomorpha</taxon>
        <taxon>Ephydroidea</taxon>
        <taxon>Drosophilidae</taxon>
        <taxon>Drosophila</taxon>
    </lineage>
</organism>
<evidence type="ECO:0008006" key="4">
    <source>
        <dbReference type="Google" id="ProtNLM"/>
    </source>
</evidence>
<keyword evidence="1" id="KW-0812">Transmembrane</keyword>
<dbReference type="Proteomes" id="UP000009192">
    <property type="component" value="Unassembled WGS sequence"/>
</dbReference>
<protein>
    <recommendedName>
        <fullName evidence="4">Protein rolling stone</fullName>
    </recommendedName>
</protein>
<dbReference type="GO" id="GO:0016020">
    <property type="term" value="C:membrane"/>
    <property type="evidence" value="ECO:0007669"/>
    <property type="project" value="TreeGrafter"/>
</dbReference>
<gene>
    <name evidence="2" type="primary">Dmoj\GI17340</name>
    <name evidence="2" type="ORF">Dmoj_GI17340</name>
</gene>
<keyword evidence="1" id="KW-0472">Membrane</keyword>
<dbReference type="InterPro" id="IPR049352">
    <property type="entry name" value="Rost"/>
</dbReference>
<keyword evidence="3" id="KW-1185">Reference proteome</keyword>
<evidence type="ECO:0000313" key="3">
    <source>
        <dbReference type="Proteomes" id="UP000009192"/>
    </source>
</evidence>
<dbReference type="HOGENOM" id="CLU_066320_1_0_1"/>
<feature type="transmembrane region" description="Helical" evidence="1">
    <location>
        <begin position="198"/>
        <end position="218"/>
    </location>
</feature>
<reference evidence="2 3" key="1">
    <citation type="journal article" date="2007" name="Nature">
        <title>Evolution of genes and genomes on the Drosophila phylogeny.</title>
        <authorList>
            <consortium name="Drosophila 12 Genomes Consortium"/>
            <person name="Clark A.G."/>
            <person name="Eisen M.B."/>
            <person name="Smith D.R."/>
            <person name="Bergman C.M."/>
            <person name="Oliver B."/>
            <person name="Markow T.A."/>
            <person name="Kaufman T.C."/>
            <person name="Kellis M."/>
            <person name="Gelbart W."/>
            <person name="Iyer V.N."/>
            <person name="Pollard D.A."/>
            <person name="Sackton T.B."/>
            <person name="Larracuente A.M."/>
            <person name="Singh N.D."/>
            <person name="Abad J.P."/>
            <person name="Abt D.N."/>
            <person name="Adryan B."/>
            <person name="Aguade M."/>
            <person name="Akashi H."/>
            <person name="Anderson W.W."/>
            <person name="Aquadro C.F."/>
            <person name="Ardell D.H."/>
            <person name="Arguello R."/>
            <person name="Artieri C.G."/>
            <person name="Barbash D.A."/>
            <person name="Barker D."/>
            <person name="Barsanti P."/>
            <person name="Batterham P."/>
            <person name="Batzoglou S."/>
            <person name="Begun D."/>
            <person name="Bhutkar A."/>
            <person name="Blanco E."/>
            <person name="Bosak S.A."/>
            <person name="Bradley R.K."/>
            <person name="Brand A.D."/>
            <person name="Brent M.R."/>
            <person name="Brooks A.N."/>
            <person name="Brown R.H."/>
            <person name="Butlin R.K."/>
            <person name="Caggese C."/>
            <person name="Calvi B.R."/>
            <person name="Bernardo de Carvalho A."/>
            <person name="Caspi A."/>
            <person name="Castrezana S."/>
            <person name="Celniker S.E."/>
            <person name="Chang J.L."/>
            <person name="Chapple C."/>
            <person name="Chatterji S."/>
            <person name="Chinwalla A."/>
            <person name="Civetta A."/>
            <person name="Clifton S.W."/>
            <person name="Comeron J.M."/>
            <person name="Costello J.C."/>
            <person name="Coyne J.A."/>
            <person name="Daub J."/>
            <person name="David R.G."/>
            <person name="Delcher A.L."/>
            <person name="Delehaunty K."/>
            <person name="Do C.B."/>
            <person name="Ebling H."/>
            <person name="Edwards K."/>
            <person name="Eickbush T."/>
            <person name="Evans J.D."/>
            <person name="Filipski A."/>
            <person name="Findeiss S."/>
            <person name="Freyhult E."/>
            <person name="Fulton L."/>
            <person name="Fulton R."/>
            <person name="Garcia A.C."/>
            <person name="Gardiner A."/>
            <person name="Garfield D.A."/>
            <person name="Garvin B.E."/>
            <person name="Gibson G."/>
            <person name="Gilbert D."/>
            <person name="Gnerre S."/>
            <person name="Godfrey J."/>
            <person name="Good R."/>
            <person name="Gotea V."/>
            <person name="Gravely B."/>
            <person name="Greenberg A.J."/>
            <person name="Griffiths-Jones S."/>
            <person name="Gross S."/>
            <person name="Guigo R."/>
            <person name="Gustafson E.A."/>
            <person name="Haerty W."/>
            <person name="Hahn M.W."/>
            <person name="Halligan D.L."/>
            <person name="Halpern A.L."/>
            <person name="Halter G.M."/>
            <person name="Han M.V."/>
            <person name="Heger A."/>
            <person name="Hillier L."/>
            <person name="Hinrichs A.S."/>
            <person name="Holmes I."/>
            <person name="Hoskins R.A."/>
            <person name="Hubisz M.J."/>
            <person name="Hultmark D."/>
            <person name="Huntley M.A."/>
            <person name="Jaffe D.B."/>
            <person name="Jagadeeshan S."/>
            <person name="Jeck W.R."/>
            <person name="Johnson J."/>
            <person name="Jones C.D."/>
            <person name="Jordan W.C."/>
            <person name="Karpen G.H."/>
            <person name="Kataoka E."/>
            <person name="Keightley P.D."/>
            <person name="Kheradpour P."/>
            <person name="Kirkness E.F."/>
            <person name="Koerich L.B."/>
            <person name="Kristiansen K."/>
            <person name="Kudrna D."/>
            <person name="Kulathinal R.J."/>
            <person name="Kumar S."/>
            <person name="Kwok R."/>
            <person name="Lander E."/>
            <person name="Langley C.H."/>
            <person name="Lapoint R."/>
            <person name="Lazzaro B.P."/>
            <person name="Lee S.J."/>
            <person name="Levesque L."/>
            <person name="Li R."/>
            <person name="Lin C.F."/>
            <person name="Lin M.F."/>
            <person name="Lindblad-Toh K."/>
            <person name="Llopart A."/>
            <person name="Long M."/>
            <person name="Low L."/>
            <person name="Lozovsky E."/>
            <person name="Lu J."/>
            <person name="Luo M."/>
            <person name="Machado C.A."/>
            <person name="Makalowski W."/>
            <person name="Marzo M."/>
            <person name="Matsuda M."/>
            <person name="Matzkin L."/>
            <person name="McAllister B."/>
            <person name="McBride C.S."/>
            <person name="McKernan B."/>
            <person name="McKernan K."/>
            <person name="Mendez-Lago M."/>
            <person name="Minx P."/>
            <person name="Mollenhauer M.U."/>
            <person name="Montooth K."/>
            <person name="Mount S.M."/>
            <person name="Mu X."/>
            <person name="Myers E."/>
            <person name="Negre B."/>
            <person name="Newfeld S."/>
            <person name="Nielsen R."/>
            <person name="Noor M.A."/>
            <person name="O'Grady P."/>
            <person name="Pachter L."/>
            <person name="Papaceit M."/>
            <person name="Parisi M.J."/>
            <person name="Parisi M."/>
            <person name="Parts L."/>
            <person name="Pedersen J.S."/>
            <person name="Pesole G."/>
            <person name="Phillippy A.M."/>
            <person name="Ponting C.P."/>
            <person name="Pop M."/>
            <person name="Porcelli D."/>
            <person name="Powell J.R."/>
            <person name="Prohaska S."/>
            <person name="Pruitt K."/>
            <person name="Puig M."/>
            <person name="Quesneville H."/>
            <person name="Ram K.R."/>
            <person name="Rand D."/>
            <person name="Rasmussen M.D."/>
            <person name="Reed L.K."/>
            <person name="Reenan R."/>
            <person name="Reily A."/>
            <person name="Remington K.A."/>
            <person name="Rieger T.T."/>
            <person name="Ritchie M.G."/>
            <person name="Robin C."/>
            <person name="Rogers Y.H."/>
            <person name="Rohde C."/>
            <person name="Rozas J."/>
            <person name="Rubenfield M.J."/>
            <person name="Ruiz A."/>
            <person name="Russo S."/>
            <person name="Salzberg S.L."/>
            <person name="Sanchez-Gracia A."/>
            <person name="Saranga D.J."/>
            <person name="Sato H."/>
            <person name="Schaeffer S.W."/>
            <person name="Schatz M.C."/>
            <person name="Schlenke T."/>
            <person name="Schwartz R."/>
            <person name="Segarra C."/>
            <person name="Singh R.S."/>
            <person name="Sirot L."/>
            <person name="Sirota M."/>
            <person name="Sisneros N.B."/>
            <person name="Smith C.D."/>
            <person name="Smith T.F."/>
            <person name="Spieth J."/>
            <person name="Stage D.E."/>
            <person name="Stark A."/>
            <person name="Stephan W."/>
            <person name="Strausberg R.L."/>
            <person name="Strempel S."/>
            <person name="Sturgill D."/>
            <person name="Sutton G."/>
            <person name="Sutton G.G."/>
            <person name="Tao W."/>
            <person name="Teichmann S."/>
            <person name="Tobari Y.N."/>
            <person name="Tomimura Y."/>
            <person name="Tsolas J.M."/>
            <person name="Valente V.L."/>
            <person name="Venter E."/>
            <person name="Venter J.C."/>
            <person name="Vicario S."/>
            <person name="Vieira F.G."/>
            <person name="Vilella A.J."/>
            <person name="Villasante A."/>
            <person name="Walenz B."/>
            <person name="Wang J."/>
            <person name="Wasserman M."/>
            <person name="Watts T."/>
            <person name="Wilson D."/>
            <person name="Wilson R.K."/>
            <person name="Wing R.A."/>
            <person name="Wolfner M.F."/>
            <person name="Wong A."/>
            <person name="Wong G.K."/>
            <person name="Wu C.I."/>
            <person name="Wu G."/>
            <person name="Yamamoto D."/>
            <person name="Yang H.P."/>
            <person name="Yang S.P."/>
            <person name="Yorke J.A."/>
            <person name="Yoshida K."/>
            <person name="Zdobnov E."/>
            <person name="Zhang P."/>
            <person name="Zhang Y."/>
            <person name="Zimin A.V."/>
            <person name="Baldwin J."/>
            <person name="Abdouelleil A."/>
            <person name="Abdulkadir J."/>
            <person name="Abebe A."/>
            <person name="Abera B."/>
            <person name="Abreu J."/>
            <person name="Acer S.C."/>
            <person name="Aftuck L."/>
            <person name="Alexander A."/>
            <person name="An P."/>
            <person name="Anderson E."/>
            <person name="Anderson S."/>
            <person name="Arachi H."/>
            <person name="Azer M."/>
            <person name="Bachantsang P."/>
            <person name="Barry A."/>
            <person name="Bayul T."/>
            <person name="Berlin A."/>
            <person name="Bessette D."/>
            <person name="Bloom T."/>
            <person name="Blye J."/>
            <person name="Boguslavskiy L."/>
            <person name="Bonnet C."/>
            <person name="Boukhgalter B."/>
            <person name="Bourzgui I."/>
            <person name="Brown A."/>
            <person name="Cahill P."/>
            <person name="Channer S."/>
            <person name="Cheshatsang Y."/>
            <person name="Chuda L."/>
            <person name="Citroen M."/>
            <person name="Collymore A."/>
            <person name="Cooke P."/>
            <person name="Costello M."/>
            <person name="D'Aco K."/>
            <person name="Daza R."/>
            <person name="De Haan G."/>
            <person name="DeGray S."/>
            <person name="DeMaso C."/>
            <person name="Dhargay N."/>
            <person name="Dooley K."/>
            <person name="Dooley E."/>
            <person name="Doricent M."/>
            <person name="Dorje P."/>
            <person name="Dorjee K."/>
            <person name="Dupes A."/>
            <person name="Elong R."/>
            <person name="Falk J."/>
            <person name="Farina A."/>
            <person name="Faro S."/>
            <person name="Ferguson D."/>
            <person name="Fisher S."/>
            <person name="Foley C.D."/>
            <person name="Franke A."/>
            <person name="Friedrich D."/>
            <person name="Gadbois L."/>
            <person name="Gearin G."/>
            <person name="Gearin C.R."/>
            <person name="Giannoukos G."/>
            <person name="Goode T."/>
            <person name="Graham J."/>
            <person name="Grandbois E."/>
            <person name="Grewal S."/>
            <person name="Gyaltsen K."/>
            <person name="Hafez N."/>
            <person name="Hagos B."/>
            <person name="Hall J."/>
            <person name="Henson C."/>
            <person name="Hollinger A."/>
            <person name="Honan T."/>
            <person name="Huard M.D."/>
            <person name="Hughes L."/>
            <person name="Hurhula B."/>
            <person name="Husby M.E."/>
            <person name="Kamat A."/>
            <person name="Kanga B."/>
            <person name="Kashin S."/>
            <person name="Khazanovich D."/>
            <person name="Kisner P."/>
            <person name="Lance K."/>
            <person name="Lara M."/>
            <person name="Lee W."/>
            <person name="Lennon N."/>
            <person name="Letendre F."/>
            <person name="LeVine R."/>
            <person name="Lipovsky A."/>
            <person name="Liu X."/>
            <person name="Liu J."/>
            <person name="Liu S."/>
            <person name="Lokyitsang T."/>
            <person name="Lokyitsang Y."/>
            <person name="Lubonja R."/>
            <person name="Lui A."/>
            <person name="MacDonald P."/>
            <person name="Magnisalis V."/>
            <person name="Maru K."/>
            <person name="Matthews C."/>
            <person name="McCusker W."/>
            <person name="McDonough S."/>
            <person name="Mehta T."/>
            <person name="Meldrim J."/>
            <person name="Meneus L."/>
            <person name="Mihai O."/>
            <person name="Mihalev A."/>
            <person name="Mihova T."/>
            <person name="Mittelman R."/>
            <person name="Mlenga V."/>
            <person name="Montmayeur A."/>
            <person name="Mulrain L."/>
            <person name="Navidi A."/>
            <person name="Naylor J."/>
            <person name="Negash T."/>
            <person name="Nguyen T."/>
            <person name="Nguyen N."/>
            <person name="Nicol R."/>
            <person name="Norbu C."/>
            <person name="Norbu N."/>
            <person name="Novod N."/>
            <person name="O'Neill B."/>
            <person name="Osman S."/>
            <person name="Markiewicz E."/>
            <person name="Oyono O.L."/>
            <person name="Patti C."/>
            <person name="Phunkhang P."/>
            <person name="Pierre F."/>
            <person name="Priest M."/>
            <person name="Raghuraman S."/>
            <person name="Rege F."/>
            <person name="Reyes R."/>
            <person name="Rise C."/>
            <person name="Rogov P."/>
            <person name="Ross K."/>
            <person name="Ryan E."/>
            <person name="Settipalli S."/>
            <person name="Shea T."/>
            <person name="Sherpa N."/>
            <person name="Shi L."/>
            <person name="Shih D."/>
            <person name="Sparrow T."/>
            <person name="Spaulding J."/>
            <person name="Stalker J."/>
            <person name="Stange-Thomann N."/>
            <person name="Stavropoulos S."/>
            <person name="Stone C."/>
            <person name="Strader C."/>
            <person name="Tesfaye S."/>
            <person name="Thomson T."/>
            <person name="Thoulutsang Y."/>
            <person name="Thoulutsang D."/>
            <person name="Topham K."/>
            <person name="Topping I."/>
            <person name="Tsamla T."/>
            <person name="Vassiliev H."/>
            <person name="Vo A."/>
            <person name="Wangchuk T."/>
            <person name="Wangdi T."/>
            <person name="Weiand M."/>
            <person name="Wilkinson J."/>
            <person name="Wilson A."/>
            <person name="Yadav S."/>
            <person name="Young G."/>
            <person name="Yu Q."/>
            <person name="Zembek L."/>
            <person name="Zhong D."/>
            <person name="Zimmer A."/>
            <person name="Zwirko Z."/>
            <person name="Jaffe D.B."/>
            <person name="Alvarez P."/>
            <person name="Brockman W."/>
            <person name="Butler J."/>
            <person name="Chin C."/>
            <person name="Gnerre S."/>
            <person name="Grabherr M."/>
            <person name="Kleber M."/>
            <person name="Mauceli E."/>
            <person name="MacCallum I."/>
        </authorList>
    </citation>
    <scope>NUCLEOTIDE SEQUENCE [LARGE SCALE GENOMIC DNA]</scope>
    <source>
        <strain evidence="3">Tucson 15081-1352.22</strain>
    </source>
</reference>
<dbReference type="KEGG" id="dmo:Dmoj_GI17340"/>
<dbReference type="AlphaFoldDB" id="B4KE51"/>
<sequence>MLKILICKFCSMSEIINRNYRQEPISFWSEFECKHFGCRHHALEDFFKSQWQRSEKSYGFLIYRWFLAIVFSSIFLVHIIKYFGNGYWFIYFTHWGFTLCAVTTLTGALYVSTYHAAPARMTSQTALVRSYWISSITNLVISYAINILYWLTVFPYEKTGTRPLKVNTFFNIWSHVLPSLVNTIDHMVVAHPTRVFHFIYPVMFGMLYLLFAIIYYCVGGRDPLGRRFIYKVLDFSAKPLQGAVTVSMIICILMSLTILQYFTYRMRVGIARKAKRLQ</sequence>
<evidence type="ECO:0000313" key="2">
    <source>
        <dbReference type="EMBL" id="EDW11796.2"/>
    </source>
</evidence>
<feature type="transmembrane region" description="Helical" evidence="1">
    <location>
        <begin position="131"/>
        <end position="151"/>
    </location>
</feature>
<accession>B4KE51</accession>
<dbReference type="Pfam" id="PF21534">
    <property type="entry name" value="Rost"/>
    <property type="match status" value="1"/>
</dbReference>
<evidence type="ECO:0000256" key="1">
    <source>
        <dbReference type="SAM" id="Phobius"/>
    </source>
</evidence>
<dbReference type="InParanoid" id="B4KE51"/>
<dbReference type="PANTHER" id="PTHR12242:SF46">
    <property type="entry name" value="IP08657P-RELATED"/>
    <property type="match status" value="1"/>
</dbReference>
<feature type="transmembrane region" description="Helical" evidence="1">
    <location>
        <begin position="61"/>
        <end position="80"/>
    </location>
</feature>